<dbReference type="PANTHER" id="PTHR10660">
    <property type="entry name" value="PROTEASOME REGULATOR PA28"/>
    <property type="match status" value="1"/>
</dbReference>
<reference evidence="4 5" key="1">
    <citation type="submission" date="2020-04" db="EMBL/GenBank/DDBJ databases">
        <title>Perkinsus olseni comparative genomics.</title>
        <authorList>
            <person name="Bogema D.R."/>
        </authorList>
    </citation>
    <scope>NUCLEOTIDE SEQUENCE [LARGE SCALE GENOMIC DNA]</scope>
    <source>
        <strain evidence="4">ATCC PRA-31</strain>
    </source>
</reference>
<dbReference type="GO" id="GO:0061133">
    <property type="term" value="F:endopeptidase activator activity"/>
    <property type="evidence" value="ECO:0007669"/>
    <property type="project" value="TreeGrafter"/>
</dbReference>
<feature type="domain" description="Proteasome activator PA28 C-terminal" evidence="3">
    <location>
        <begin position="205"/>
        <end position="285"/>
    </location>
</feature>
<dbReference type="InterPro" id="IPR003186">
    <property type="entry name" value="PA28_C"/>
</dbReference>
<dbReference type="InterPro" id="IPR009077">
    <property type="entry name" value="Proteasome_activ_PA28"/>
</dbReference>
<dbReference type="Proteomes" id="UP000572268">
    <property type="component" value="Unassembled WGS sequence"/>
</dbReference>
<sequence length="323" mass="36917">MVEKKIPTIFTLTGDVIEVEESFAAEECSASGIRSGKPNLRVVEAGKAVAREIDIAIDRLSRLQRFVLMHVPKEEDGNNFGVAVQGQFYSKLSKYLKWCDAIQDEGKSYHHSRADILRRMELDEKLEYRETVCEKEDKAQLESLLQAYDEVGERVLKELPLYVVKLERELPQVFSLEGDIQQIEEAFAANECSEKSIRSGEAHPVLVEVGKYMSKAVEDALERLGQVQRYVVMHTPREEDGNNFGVAVQTRFYSKVAKYVKWCDTIHEGCKGYHAMRADILRKMGLDERLEVRENFSENDRKISSSKAVKTMKDQAPMGDLLW</sequence>
<dbReference type="InterPro" id="IPR036252">
    <property type="entry name" value="Proteasome_activ_sf"/>
</dbReference>
<dbReference type="Gene3D" id="1.20.120.180">
    <property type="entry name" value="Proteasome activator pa28, C-terminal domain"/>
    <property type="match status" value="2"/>
</dbReference>
<dbReference type="SUPFAM" id="SSF47216">
    <property type="entry name" value="Proteasome activator"/>
    <property type="match status" value="2"/>
</dbReference>
<name>A0A7J6LJJ5_PEROL</name>
<feature type="domain" description="Proteasome activator PA28 C-terminal" evidence="3">
    <location>
        <begin position="39"/>
        <end position="147"/>
    </location>
</feature>
<keyword evidence="2" id="KW-0647">Proteasome</keyword>
<dbReference type="GO" id="GO:0061136">
    <property type="term" value="P:regulation of proteasomal protein catabolic process"/>
    <property type="evidence" value="ECO:0007669"/>
    <property type="project" value="TreeGrafter"/>
</dbReference>
<evidence type="ECO:0000313" key="5">
    <source>
        <dbReference type="Proteomes" id="UP000572268"/>
    </source>
</evidence>
<protein>
    <recommendedName>
        <fullName evidence="3">Proteasome activator PA28 C-terminal domain-containing protein</fullName>
    </recommendedName>
</protein>
<dbReference type="EMBL" id="JABANN010000447">
    <property type="protein sequence ID" value="KAF4659061.1"/>
    <property type="molecule type" value="Genomic_DNA"/>
</dbReference>
<dbReference type="InterPro" id="IPR036997">
    <property type="entry name" value="PA28_C_sf"/>
</dbReference>
<evidence type="ECO:0000256" key="1">
    <source>
        <dbReference type="ARBA" id="ARBA00005883"/>
    </source>
</evidence>
<evidence type="ECO:0000313" key="4">
    <source>
        <dbReference type="EMBL" id="KAF4659061.1"/>
    </source>
</evidence>
<comment type="similarity">
    <text evidence="1">Belongs to the PA28 family.</text>
</comment>
<dbReference type="AlphaFoldDB" id="A0A7J6LJJ5"/>
<organism evidence="4 5">
    <name type="scientific">Perkinsus olseni</name>
    <name type="common">Perkinsus atlanticus</name>
    <dbReference type="NCBI Taxonomy" id="32597"/>
    <lineage>
        <taxon>Eukaryota</taxon>
        <taxon>Sar</taxon>
        <taxon>Alveolata</taxon>
        <taxon>Perkinsozoa</taxon>
        <taxon>Perkinsea</taxon>
        <taxon>Perkinsida</taxon>
        <taxon>Perkinsidae</taxon>
        <taxon>Perkinsus</taxon>
    </lineage>
</organism>
<evidence type="ECO:0000259" key="3">
    <source>
        <dbReference type="Pfam" id="PF02252"/>
    </source>
</evidence>
<proteinExistence type="inferred from homology"/>
<gene>
    <name evidence="4" type="ORF">FOL46_006728</name>
</gene>
<dbReference type="PANTHER" id="PTHR10660:SF2">
    <property type="entry name" value="LD45860P"/>
    <property type="match status" value="1"/>
</dbReference>
<dbReference type="Pfam" id="PF02252">
    <property type="entry name" value="PA28_C"/>
    <property type="match status" value="2"/>
</dbReference>
<dbReference type="GO" id="GO:0008537">
    <property type="term" value="C:proteasome activator complex"/>
    <property type="evidence" value="ECO:0007669"/>
    <property type="project" value="InterPro"/>
</dbReference>
<dbReference type="GO" id="GO:0005654">
    <property type="term" value="C:nucleoplasm"/>
    <property type="evidence" value="ECO:0007669"/>
    <property type="project" value="TreeGrafter"/>
</dbReference>
<dbReference type="GO" id="GO:2000045">
    <property type="term" value="P:regulation of G1/S transition of mitotic cell cycle"/>
    <property type="evidence" value="ECO:0007669"/>
    <property type="project" value="TreeGrafter"/>
</dbReference>
<evidence type="ECO:0000256" key="2">
    <source>
        <dbReference type="ARBA" id="ARBA00022942"/>
    </source>
</evidence>
<accession>A0A7J6LJJ5</accession>
<dbReference type="GO" id="GO:0005737">
    <property type="term" value="C:cytoplasm"/>
    <property type="evidence" value="ECO:0007669"/>
    <property type="project" value="TreeGrafter"/>
</dbReference>
<comment type="caution">
    <text evidence="4">The sequence shown here is derived from an EMBL/GenBank/DDBJ whole genome shotgun (WGS) entry which is preliminary data.</text>
</comment>